<feature type="site" description="Transition state stabilizer" evidence="10">
    <location>
        <position position="79"/>
    </location>
</feature>
<organism evidence="16 17">
    <name type="scientific">Didymella heteroderae</name>
    <dbReference type="NCBI Taxonomy" id="1769908"/>
    <lineage>
        <taxon>Eukaryota</taxon>
        <taxon>Fungi</taxon>
        <taxon>Dikarya</taxon>
        <taxon>Ascomycota</taxon>
        <taxon>Pezizomycotina</taxon>
        <taxon>Dothideomycetes</taxon>
        <taxon>Pleosporomycetidae</taxon>
        <taxon>Pleosporales</taxon>
        <taxon>Pleosporineae</taxon>
        <taxon>Didymellaceae</taxon>
        <taxon>Didymella</taxon>
    </lineage>
</organism>
<evidence type="ECO:0000313" key="17">
    <source>
        <dbReference type="Proteomes" id="UP000758155"/>
    </source>
</evidence>
<keyword evidence="7" id="KW-0325">Glycoprotein</keyword>
<dbReference type="Pfam" id="PF00141">
    <property type="entry name" value="peroxidase"/>
    <property type="match status" value="1"/>
</dbReference>
<dbReference type="GO" id="GO:0006979">
    <property type="term" value="P:response to oxidative stress"/>
    <property type="evidence" value="ECO:0007669"/>
    <property type="project" value="InterPro"/>
</dbReference>
<name>A0A9P4WGT7_9PLEO</name>
<feature type="binding site" evidence="9">
    <location>
        <position position="99"/>
    </location>
    <ligand>
        <name>Ca(2+)</name>
        <dbReference type="ChEBI" id="CHEBI:29108"/>
        <label>1</label>
    </ligand>
</feature>
<evidence type="ECO:0000256" key="6">
    <source>
        <dbReference type="ARBA" id="ARBA00023004"/>
    </source>
</evidence>
<dbReference type="PRINTS" id="PR00458">
    <property type="entry name" value="PEROXIDASE"/>
</dbReference>
<evidence type="ECO:0000256" key="4">
    <source>
        <dbReference type="ARBA" id="ARBA00022723"/>
    </source>
</evidence>
<comment type="cofactor">
    <cofactor evidence="9 12">
        <name>Ca(2+)</name>
        <dbReference type="ChEBI" id="CHEBI:29108"/>
    </cofactor>
    <text evidence="9 12">Binds 2 calcium ions per subunit.</text>
</comment>
<dbReference type="GO" id="GO:0005634">
    <property type="term" value="C:nucleus"/>
    <property type="evidence" value="ECO:0007669"/>
    <property type="project" value="TreeGrafter"/>
</dbReference>
<comment type="caution">
    <text evidence="16">The sequence shown here is derived from an EMBL/GenBank/DDBJ whole genome shotgun (WGS) entry which is preliminary data.</text>
</comment>
<feature type="binding site" evidence="9">
    <location>
        <position position="224"/>
    </location>
    <ligand>
        <name>Ca(2+)</name>
        <dbReference type="ChEBI" id="CHEBI:29108"/>
        <label>2</label>
    </ligand>
</feature>
<dbReference type="PROSITE" id="PS51186">
    <property type="entry name" value="GNAT"/>
    <property type="match status" value="1"/>
</dbReference>
<dbReference type="Pfam" id="PF00583">
    <property type="entry name" value="Acetyltransf_1"/>
    <property type="match status" value="1"/>
</dbReference>
<dbReference type="PROSITE" id="PS00436">
    <property type="entry name" value="PEROXIDASE_2"/>
    <property type="match status" value="1"/>
</dbReference>
<dbReference type="SUPFAM" id="SSF48113">
    <property type="entry name" value="Heme-dependent peroxidases"/>
    <property type="match status" value="1"/>
</dbReference>
<dbReference type="InterPro" id="IPR019794">
    <property type="entry name" value="Peroxidases_AS"/>
</dbReference>
<feature type="domain" description="N-acetyltransferase" evidence="15">
    <location>
        <begin position="352"/>
        <end position="513"/>
    </location>
</feature>
<keyword evidence="3 9" id="KW-0349">Heme</keyword>
<feature type="binding site" evidence="9">
    <location>
        <position position="97"/>
    </location>
    <ligand>
        <name>Ca(2+)</name>
        <dbReference type="ChEBI" id="CHEBI:29108"/>
        <label>1</label>
    </ligand>
</feature>
<dbReference type="Proteomes" id="UP000758155">
    <property type="component" value="Unassembled WGS sequence"/>
</dbReference>
<keyword evidence="17" id="KW-1185">Reference proteome</keyword>
<feature type="chain" id="PRO_5040205870" description="Peroxidase" evidence="13">
    <location>
        <begin position="16"/>
        <end position="521"/>
    </location>
</feature>
<feature type="binding site" description="axial binding residue" evidence="9">
    <location>
        <position position="204"/>
    </location>
    <ligand>
        <name>heme b</name>
        <dbReference type="ChEBI" id="CHEBI:60344"/>
    </ligand>
    <ligandPart>
        <name>Fe</name>
        <dbReference type="ChEBI" id="CHEBI:18248"/>
    </ligandPart>
</feature>
<dbReference type="InterPro" id="IPR052742">
    <property type="entry name" value="Mito_N-acetyltransferase"/>
</dbReference>
<dbReference type="AlphaFoldDB" id="A0A9P4WGT7"/>
<dbReference type="InterPro" id="IPR002016">
    <property type="entry name" value="Haem_peroxidase"/>
</dbReference>
<sequence>MHLSNLLLMASSAAAISLPNFPDISTLFARSNNVARKDGGSSGGSSGSCPAVWTQISKDLTAKFLSNGQCNPDARAAIRAVFHDCGAWNTAQGAKGGCDGSLVLAGELSLPENRGLDIIGGYLKNLADSYKVSVADMIVFAGSHAIVTCPGGPRVKTYIGRKDSSTRAPPGLLPDVNAPADSLFKLFQDKGFDAVDLAALLGAHSTSNQFHFNESAGAVGAPQDSTPGVWDVKYYSETTAPPKGVLVLPSDAKLAAHATVGKEFKGFVGNAGKWNGKFADAMARMERPVASIATMPAMLDDPTSPPILHKVDRRAHELTPEHVTLKNGSAATILPFTSLDQVPKSLVAFLHAQLSAEIEGGDTYPMLEALPVEAFGPYWFGVFGAVMLEGDFASSEDVKSLDADWSKVCLGSFYTKPNYPGRSSHVCNAGFLVTGAARNKGVGKLLGKQYLKWAPQLGFTYSVFNLVYETNVASTKIWDSLGFERIGRVKKCGVLKSYPGRKIDAIVYGYDFEEPSSTSQD</sequence>
<evidence type="ECO:0000256" key="11">
    <source>
        <dbReference type="PIRSR" id="PIRSR601621-4"/>
    </source>
</evidence>
<dbReference type="GO" id="GO:0016747">
    <property type="term" value="F:acyltransferase activity, transferring groups other than amino-acyl groups"/>
    <property type="evidence" value="ECO:0007669"/>
    <property type="project" value="InterPro"/>
</dbReference>
<accession>A0A9P4WGT7</accession>
<keyword evidence="13" id="KW-0732">Signal</keyword>
<dbReference type="Gene3D" id="1.10.420.10">
    <property type="entry name" value="Peroxidase, domain 2"/>
    <property type="match status" value="1"/>
</dbReference>
<feature type="signal peptide" evidence="13">
    <location>
        <begin position="1"/>
        <end position="15"/>
    </location>
</feature>
<feature type="binding site" evidence="9">
    <location>
        <position position="226"/>
    </location>
    <ligand>
        <name>Ca(2+)</name>
        <dbReference type="ChEBI" id="CHEBI:29108"/>
        <label>2</label>
    </ligand>
</feature>
<evidence type="ECO:0000259" key="14">
    <source>
        <dbReference type="PROSITE" id="PS50873"/>
    </source>
</evidence>
<keyword evidence="9 12" id="KW-0106">Calcium</keyword>
<protein>
    <recommendedName>
        <fullName evidence="12">Peroxidase</fullName>
        <ecNumber evidence="12">1.11.1.-</ecNumber>
    </recommendedName>
</protein>
<evidence type="ECO:0000256" key="8">
    <source>
        <dbReference type="PIRSR" id="PIRSR601621-1"/>
    </source>
</evidence>
<feature type="domain" description="Plant heme peroxidase family profile" evidence="14">
    <location>
        <begin position="74"/>
        <end position="205"/>
    </location>
</feature>
<evidence type="ECO:0000256" key="7">
    <source>
        <dbReference type="ARBA" id="ARBA00023180"/>
    </source>
</evidence>
<dbReference type="InterPro" id="IPR010255">
    <property type="entry name" value="Haem_peroxidase_sf"/>
</dbReference>
<feature type="binding site" evidence="9">
    <location>
        <position position="101"/>
    </location>
    <ligand>
        <name>Ca(2+)</name>
        <dbReference type="ChEBI" id="CHEBI:29108"/>
        <label>1</label>
    </ligand>
</feature>
<comment type="similarity">
    <text evidence="1 12">Belongs to the peroxidase family. Ligninase subfamily.</text>
</comment>
<feature type="disulfide bond" evidence="11">
    <location>
        <begin position="70"/>
        <end position="149"/>
    </location>
</feature>
<evidence type="ECO:0000256" key="3">
    <source>
        <dbReference type="ARBA" id="ARBA00022617"/>
    </source>
</evidence>
<keyword evidence="6 9" id="KW-0408">Iron</keyword>
<dbReference type="PANTHER" id="PTHR43138:SF2">
    <property type="entry name" value="PROTEIN SPT10"/>
    <property type="match status" value="1"/>
</dbReference>
<proteinExistence type="inferred from homology"/>
<dbReference type="EMBL" id="SWKV01000114">
    <property type="protein sequence ID" value="KAF3032001.1"/>
    <property type="molecule type" value="Genomic_DNA"/>
</dbReference>
<evidence type="ECO:0000256" key="12">
    <source>
        <dbReference type="RuleBase" id="RU363051"/>
    </source>
</evidence>
<evidence type="ECO:0000256" key="1">
    <source>
        <dbReference type="ARBA" id="ARBA00006089"/>
    </source>
</evidence>
<feature type="active site" description="Proton acceptor" evidence="8">
    <location>
        <position position="83"/>
    </location>
</feature>
<keyword evidence="5 12" id="KW-0560">Oxidoreductase</keyword>
<dbReference type="GO" id="GO:0020037">
    <property type="term" value="F:heme binding"/>
    <property type="evidence" value="ECO:0007669"/>
    <property type="project" value="UniProtKB-UniRule"/>
</dbReference>
<keyword evidence="2 12" id="KW-0575">Peroxidase</keyword>
<keyword evidence="4 9" id="KW-0479">Metal-binding</keyword>
<evidence type="ECO:0000256" key="2">
    <source>
        <dbReference type="ARBA" id="ARBA00022559"/>
    </source>
</evidence>
<reference evidence="16" key="1">
    <citation type="submission" date="2019-04" db="EMBL/GenBank/DDBJ databases">
        <title>Sequencing of skin fungus with MAO and IRED activity.</title>
        <authorList>
            <person name="Marsaioli A.J."/>
            <person name="Bonatto J.M.C."/>
            <person name="Reis Junior O."/>
        </authorList>
    </citation>
    <scope>NUCLEOTIDE SEQUENCE</scope>
    <source>
        <strain evidence="16">28M1</strain>
    </source>
</reference>
<dbReference type="PANTHER" id="PTHR43138">
    <property type="entry name" value="ACETYLTRANSFERASE, GNAT FAMILY"/>
    <property type="match status" value="1"/>
</dbReference>
<dbReference type="InterPro" id="IPR001621">
    <property type="entry name" value="Ligninase"/>
</dbReference>
<dbReference type="Gene3D" id="1.10.520.10">
    <property type="match status" value="1"/>
</dbReference>
<dbReference type="FunFam" id="1.10.520.10:FF:000021">
    <property type="entry name" value="Peroxidase"/>
    <property type="match status" value="1"/>
</dbReference>
<evidence type="ECO:0000256" key="5">
    <source>
        <dbReference type="ARBA" id="ARBA00023002"/>
    </source>
</evidence>
<keyword evidence="11" id="KW-1015">Disulfide bond</keyword>
<dbReference type="OrthoDB" id="10264707at2759"/>
<dbReference type="GO" id="GO:0004601">
    <property type="term" value="F:peroxidase activity"/>
    <property type="evidence" value="ECO:0007669"/>
    <property type="project" value="UniProtKB-KW"/>
</dbReference>
<dbReference type="PROSITE" id="PS50873">
    <property type="entry name" value="PEROXIDASE_4"/>
    <property type="match status" value="1"/>
</dbReference>
<dbReference type="Gene3D" id="3.40.630.30">
    <property type="match status" value="1"/>
</dbReference>
<evidence type="ECO:0000256" key="9">
    <source>
        <dbReference type="PIRSR" id="PIRSR601621-2"/>
    </source>
</evidence>
<dbReference type="SUPFAM" id="SSF55729">
    <property type="entry name" value="Acyl-CoA N-acyltransferases (Nat)"/>
    <property type="match status" value="1"/>
</dbReference>
<evidence type="ECO:0000259" key="15">
    <source>
        <dbReference type="PROSITE" id="PS51186"/>
    </source>
</evidence>
<feature type="binding site" evidence="9">
    <location>
        <position position="205"/>
    </location>
    <ligand>
        <name>Ca(2+)</name>
        <dbReference type="ChEBI" id="CHEBI:29108"/>
        <label>2</label>
    </ligand>
</feature>
<evidence type="ECO:0000256" key="10">
    <source>
        <dbReference type="PIRSR" id="PIRSR601621-3"/>
    </source>
</evidence>
<feature type="binding site" evidence="9">
    <location>
        <position position="231"/>
    </location>
    <ligand>
        <name>Ca(2+)</name>
        <dbReference type="ChEBI" id="CHEBI:29108"/>
        <label>2</label>
    </ligand>
</feature>
<dbReference type="InterPro" id="IPR000182">
    <property type="entry name" value="GNAT_dom"/>
</dbReference>
<dbReference type="EC" id="1.11.1.-" evidence="12"/>
<dbReference type="PRINTS" id="PR00462">
    <property type="entry name" value="LIGNINASE"/>
</dbReference>
<feature type="binding site" evidence="9">
    <location>
        <position position="84"/>
    </location>
    <ligand>
        <name>Ca(2+)</name>
        <dbReference type="ChEBI" id="CHEBI:29108"/>
        <label>1</label>
    </ligand>
</feature>
<comment type="cofactor">
    <cofactor evidence="9">
        <name>heme b</name>
        <dbReference type="ChEBI" id="CHEBI:60344"/>
    </cofactor>
    <text evidence="9">Binds 1 heme b (iron(II)-protoporphyrin IX) group per subunit.</text>
</comment>
<gene>
    <name evidence="16" type="ORF">E8E12_001532</name>
</gene>
<evidence type="ECO:0000256" key="13">
    <source>
        <dbReference type="SAM" id="SignalP"/>
    </source>
</evidence>
<dbReference type="InterPro" id="IPR016181">
    <property type="entry name" value="Acyl_CoA_acyltransferase"/>
</dbReference>
<evidence type="ECO:0000313" key="16">
    <source>
        <dbReference type="EMBL" id="KAF3032001.1"/>
    </source>
</evidence>
<dbReference type="GO" id="GO:0046872">
    <property type="term" value="F:metal ion binding"/>
    <property type="evidence" value="ECO:0007669"/>
    <property type="project" value="UniProtKB-UniRule"/>
</dbReference>